<accession>A0A1F7GLN2</accession>
<dbReference type="Pfam" id="PF00534">
    <property type="entry name" value="Glycos_transf_1"/>
    <property type="match status" value="1"/>
</dbReference>
<dbReference type="GO" id="GO:0016757">
    <property type="term" value="F:glycosyltransferase activity"/>
    <property type="evidence" value="ECO:0007669"/>
    <property type="project" value="InterPro"/>
</dbReference>
<comment type="caution">
    <text evidence="4">The sequence shown here is derived from an EMBL/GenBank/DDBJ whole genome shotgun (WGS) entry which is preliminary data.</text>
</comment>
<dbReference type="CDD" id="cd03801">
    <property type="entry name" value="GT4_PimA-like"/>
    <property type="match status" value="1"/>
</dbReference>
<dbReference type="EMBL" id="MFZI01000049">
    <property type="protein sequence ID" value="OGK19402.1"/>
    <property type="molecule type" value="Genomic_DNA"/>
</dbReference>
<gene>
    <name evidence="4" type="ORF">A2866_01680</name>
</gene>
<dbReference type="PANTHER" id="PTHR46401:SF2">
    <property type="entry name" value="GLYCOSYLTRANSFERASE WBBK-RELATED"/>
    <property type="match status" value="1"/>
</dbReference>
<evidence type="ECO:0000313" key="4">
    <source>
        <dbReference type="EMBL" id="OGK19402.1"/>
    </source>
</evidence>
<reference evidence="4 5" key="1">
    <citation type="journal article" date="2016" name="Nat. Commun.">
        <title>Thousands of microbial genomes shed light on interconnected biogeochemical processes in an aquifer system.</title>
        <authorList>
            <person name="Anantharaman K."/>
            <person name="Brown C.T."/>
            <person name="Hug L.A."/>
            <person name="Sharon I."/>
            <person name="Castelle C.J."/>
            <person name="Probst A.J."/>
            <person name="Thomas B.C."/>
            <person name="Singh A."/>
            <person name="Wilkins M.J."/>
            <person name="Karaoz U."/>
            <person name="Brodie E.L."/>
            <person name="Williams K.H."/>
            <person name="Hubbard S.S."/>
            <person name="Banfield J.F."/>
        </authorList>
    </citation>
    <scope>NUCLEOTIDE SEQUENCE [LARGE SCALE GENOMIC DNA]</scope>
</reference>
<protein>
    <recommendedName>
        <fullName evidence="6">Glycosyl transferase family 1 domain-containing protein</fullName>
    </recommendedName>
</protein>
<sequence>MIYKHKIGLVHYTYPPVVGGVERIVEDQAKLFLRHGYRTTVFAGEGVNSENQLSLSIIPEFRSLALSHPDLKEKLLSESSFPAEFYQLKDAIYAKIEKAFADTDIFIIHNILTNILNLPLNAALKNYIENHPEKKFVAWTHDIALDEQGKKGVFRNPDVASLMYQPIDHVRYIAISEFLKQTLTREIAFTLESIPVIYNGIDVSSFFNFDDLTQTFFSKHNLLNSDLLILLPSKVMKHKNIDYCINVIAELKKDIPSVKMVITGKNFPHGKGKYVSYVKSVYDQIKQLGLTDNIIFLSDQLEKTNGHFAFTVVKNLYLTSDIVFFLSSYENFGLPLIEAGLSKTPILCSNLTVFKEIEDKNIFFEDLAKVTPYQMAKKTLQIVKENRQITYFKKIKKKFNYDNIFLDQIVPLINTL</sequence>
<name>A0A1F7GLN2_9BACT</name>
<evidence type="ECO:0000313" key="5">
    <source>
        <dbReference type="Proteomes" id="UP000177026"/>
    </source>
</evidence>
<evidence type="ECO:0008006" key="6">
    <source>
        <dbReference type="Google" id="ProtNLM"/>
    </source>
</evidence>
<dbReference type="Gene3D" id="3.40.50.2000">
    <property type="entry name" value="Glycogen Phosphorylase B"/>
    <property type="match status" value="2"/>
</dbReference>
<proteinExistence type="predicted"/>
<feature type="domain" description="Glycosyltransferase subfamily 4-like N-terminal" evidence="3">
    <location>
        <begin position="18"/>
        <end position="204"/>
    </location>
</feature>
<evidence type="ECO:0000256" key="1">
    <source>
        <dbReference type="ARBA" id="ARBA00022679"/>
    </source>
</evidence>
<dbReference type="InterPro" id="IPR001296">
    <property type="entry name" value="Glyco_trans_1"/>
</dbReference>
<dbReference type="SUPFAM" id="SSF53756">
    <property type="entry name" value="UDP-Glycosyltransferase/glycogen phosphorylase"/>
    <property type="match status" value="1"/>
</dbReference>
<organism evidence="4 5">
    <name type="scientific">Candidatus Roizmanbacteria bacterium RIFCSPHIGHO2_01_FULL_39_8</name>
    <dbReference type="NCBI Taxonomy" id="1802033"/>
    <lineage>
        <taxon>Bacteria</taxon>
        <taxon>Candidatus Roizmaniibacteriota</taxon>
    </lineage>
</organism>
<keyword evidence="1" id="KW-0808">Transferase</keyword>
<dbReference type="AlphaFoldDB" id="A0A1F7GLN2"/>
<dbReference type="InterPro" id="IPR028098">
    <property type="entry name" value="Glyco_trans_4-like_N"/>
</dbReference>
<evidence type="ECO:0000259" key="3">
    <source>
        <dbReference type="Pfam" id="PF13439"/>
    </source>
</evidence>
<dbReference type="Proteomes" id="UP000177026">
    <property type="component" value="Unassembled WGS sequence"/>
</dbReference>
<dbReference type="Pfam" id="PF13439">
    <property type="entry name" value="Glyco_transf_4"/>
    <property type="match status" value="1"/>
</dbReference>
<evidence type="ECO:0000259" key="2">
    <source>
        <dbReference type="Pfam" id="PF00534"/>
    </source>
</evidence>
<dbReference type="PANTHER" id="PTHR46401">
    <property type="entry name" value="GLYCOSYLTRANSFERASE WBBK-RELATED"/>
    <property type="match status" value="1"/>
</dbReference>
<feature type="domain" description="Glycosyl transferase family 1" evidence="2">
    <location>
        <begin position="216"/>
        <end position="362"/>
    </location>
</feature>
<dbReference type="GO" id="GO:0009103">
    <property type="term" value="P:lipopolysaccharide biosynthetic process"/>
    <property type="evidence" value="ECO:0007669"/>
    <property type="project" value="TreeGrafter"/>
</dbReference>